<dbReference type="Proteomes" id="UP000008068">
    <property type="component" value="Unassembled WGS sequence"/>
</dbReference>
<evidence type="ECO:0000256" key="9">
    <source>
        <dbReference type="ARBA" id="ARBA00022833"/>
    </source>
</evidence>
<dbReference type="GO" id="GO:0000724">
    <property type="term" value="P:double-strand break repair via homologous recombination"/>
    <property type="evidence" value="ECO:0007669"/>
    <property type="project" value="InterPro"/>
</dbReference>
<evidence type="ECO:0000256" key="7">
    <source>
        <dbReference type="ARBA" id="ARBA00022771"/>
    </source>
</evidence>
<dbReference type="SUPFAM" id="SSF57850">
    <property type="entry name" value="RING/U-box"/>
    <property type="match status" value="1"/>
</dbReference>
<evidence type="ECO:0000256" key="3">
    <source>
        <dbReference type="ARBA" id="ARBA00008212"/>
    </source>
</evidence>
<dbReference type="STRING" id="135651.G0PIN6"/>
<gene>
    <name evidence="14" type="ORF">CAEBREN_06041</name>
</gene>
<dbReference type="GO" id="GO:0061665">
    <property type="term" value="F:SUMO ligase activity"/>
    <property type="evidence" value="ECO:0007669"/>
    <property type="project" value="TreeGrafter"/>
</dbReference>
<sequence>MEEFTIGMTALRKNLKRSAECVQSIHKSSQSLKADEMEEVRQICLDNIKGFEELDTETLKTMKTYEELLSEYREKDLDFPETDKEIDKVIAKFAKKQNKVVTDEEYFNEVRDMIEGTKASESLEDSQIEVQQVQHSRKDPISKKDIVNPVIYQPCGHVYDRDSIREFAGKKRNIKCAMQGCSEMIILSKLVDYPDFWNNVKDPK</sequence>
<organism evidence="15">
    <name type="scientific">Caenorhabditis brenneri</name>
    <name type="common">Nematode worm</name>
    <dbReference type="NCBI Taxonomy" id="135651"/>
    <lineage>
        <taxon>Eukaryota</taxon>
        <taxon>Metazoa</taxon>
        <taxon>Ecdysozoa</taxon>
        <taxon>Nematoda</taxon>
        <taxon>Chromadorea</taxon>
        <taxon>Rhabditida</taxon>
        <taxon>Rhabditina</taxon>
        <taxon>Rhabditomorpha</taxon>
        <taxon>Rhabditoidea</taxon>
        <taxon>Rhabditidae</taxon>
        <taxon>Peloderinae</taxon>
        <taxon>Caenorhabditis</taxon>
    </lineage>
</organism>
<evidence type="ECO:0000256" key="4">
    <source>
        <dbReference type="ARBA" id="ARBA00020923"/>
    </source>
</evidence>
<dbReference type="GO" id="GO:0005634">
    <property type="term" value="C:nucleus"/>
    <property type="evidence" value="ECO:0007669"/>
    <property type="project" value="UniProtKB-SubCell"/>
</dbReference>
<protein>
    <recommendedName>
        <fullName evidence="4">E3 SUMO-protein ligase NSE2</fullName>
    </recommendedName>
    <alternativeName>
        <fullName evidence="11">E3 SUMO-protein transferase NSE2</fullName>
    </alternativeName>
    <alternativeName>
        <fullName evidence="12">Non-structural maintenance of chromosomes element 2 homolog</fullName>
    </alternativeName>
</protein>
<dbReference type="InterPro" id="IPR004181">
    <property type="entry name" value="Znf_MIZ"/>
</dbReference>
<dbReference type="HOGENOM" id="CLU_1344312_0_0_1"/>
<keyword evidence="6" id="KW-0479">Metal-binding</keyword>
<dbReference type="OrthoDB" id="26899at2759"/>
<dbReference type="PANTHER" id="PTHR21330">
    <property type="entry name" value="E3 SUMO-PROTEIN LIGASE NSE2"/>
    <property type="match status" value="1"/>
</dbReference>
<feature type="domain" description="SP-RING-type" evidence="13">
    <location>
        <begin position="128"/>
        <end position="182"/>
    </location>
</feature>
<dbReference type="Pfam" id="PF11789">
    <property type="entry name" value="zf-Nse"/>
    <property type="match status" value="1"/>
</dbReference>
<evidence type="ECO:0000313" key="15">
    <source>
        <dbReference type="Proteomes" id="UP000008068"/>
    </source>
</evidence>
<dbReference type="InParanoid" id="G0PIN6"/>
<evidence type="ECO:0000256" key="10">
    <source>
        <dbReference type="ARBA" id="ARBA00023242"/>
    </source>
</evidence>
<evidence type="ECO:0000256" key="2">
    <source>
        <dbReference type="ARBA" id="ARBA00004718"/>
    </source>
</evidence>
<evidence type="ECO:0000313" key="14">
    <source>
        <dbReference type="EMBL" id="EGT58218.1"/>
    </source>
</evidence>
<keyword evidence="8" id="KW-0833">Ubl conjugation pathway</keyword>
<dbReference type="GO" id="GO:0030915">
    <property type="term" value="C:Smc5-Smc6 complex"/>
    <property type="evidence" value="ECO:0007669"/>
    <property type="project" value="InterPro"/>
</dbReference>
<dbReference type="GO" id="GO:0008270">
    <property type="term" value="F:zinc ion binding"/>
    <property type="evidence" value="ECO:0007669"/>
    <property type="project" value="UniProtKB-KW"/>
</dbReference>
<keyword evidence="10" id="KW-0539">Nucleus</keyword>
<dbReference type="FunCoup" id="G0PIN6">
    <property type="interactions" value="28"/>
</dbReference>
<proteinExistence type="inferred from homology"/>
<keyword evidence="7" id="KW-0863">Zinc-finger</keyword>
<reference evidence="15" key="1">
    <citation type="submission" date="2011-07" db="EMBL/GenBank/DDBJ databases">
        <authorList>
            <consortium name="Caenorhabditis brenneri Sequencing and Analysis Consortium"/>
            <person name="Wilson R.K."/>
        </authorList>
    </citation>
    <scope>NUCLEOTIDE SEQUENCE [LARGE SCALE GENOMIC DNA]</scope>
    <source>
        <strain evidence="15">PB2801</strain>
    </source>
</reference>
<evidence type="ECO:0000259" key="13">
    <source>
        <dbReference type="Pfam" id="PF11789"/>
    </source>
</evidence>
<keyword evidence="15" id="KW-1185">Reference proteome</keyword>
<comment type="pathway">
    <text evidence="2">Protein modification; protein sumoylation.</text>
</comment>
<comment type="subcellular location">
    <subcellularLocation>
        <location evidence="1">Nucleus</location>
    </subcellularLocation>
</comment>
<evidence type="ECO:0000256" key="5">
    <source>
        <dbReference type="ARBA" id="ARBA00022679"/>
    </source>
</evidence>
<dbReference type="PANTHER" id="PTHR21330:SF1">
    <property type="entry name" value="E3 SUMO-PROTEIN LIGASE NSE2"/>
    <property type="match status" value="1"/>
</dbReference>
<accession>G0PIN6</accession>
<dbReference type="AlphaFoldDB" id="G0PIN6"/>
<name>G0PIN6_CAEBE</name>
<dbReference type="EMBL" id="GL380586">
    <property type="protein sequence ID" value="EGT58218.1"/>
    <property type="molecule type" value="Genomic_DNA"/>
</dbReference>
<evidence type="ECO:0000256" key="6">
    <source>
        <dbReference type="ARBA" id="ARBA00022723"/>
    </source>
</evidence>
<dbReference type="InterPro" id="IPR026846">
    <property type="entry name" value="Nse2(Mms21)"/>
</dbReference>
<dbReference type="InterPro" id="IPR013083">
    <property type="entry name" value="Znf_RING/FYVE/PHD"/>
</dbReference>
<comment type="similarity">
    <text evidence="3">Belongs to the NSE2 family.</text>
</comment>
<evidence type="ECO:0000256" key="8">
    <source>
        <dbReference type="ARBA" id="ARBA00022786"/>
    </source>
</evidence>
<dbReference type="UniPathway" id="UPA00886"/>
<keyword evidence="9" id="KW-0862">Zinc</keyword>
<dbReference type="eggNOG" id="KOG2979">
    <property type="taxonomic scope" value="Eukaryota"/>
</dbReference>
<dbReference type="GO" id="GO:0016925">
    <property type="term" value="P:protein sumoylation"/>
    <property type="evidence" value="ECO:0007669"/>
    <property type="project" value="UniProtKB-UniPathway"/>
</dbReference>
<evidence type="ECO:0000256" key="12">
    <source>
        <dbReference type="ARBA" id="ARBA00032533"/>
    </source>
</evidence>
<dbReference type="Gene3D" id="3.30.40.10">
    <property type="entry name" value="Zinc/RING finger domain, C3HC4 (zinc finger)"/>
    <property type="match status" value="1"/>
</dbReference>
<evidence type="ECO:0000256" key="11">
    <source>
        <dbReference type="ARBA" id="ARBA00031731"/>
    </source>
</evidence>
<evidence type="ECO:0000256" key="1">
    <source>
        <dbReference type="ARBA" id="ARBA00004123"/>
    </source>
</evidence>
<keyword evidence="5" id="KW-0808">Transferase</keyword>
<dbReference type="OMA" id="MEVMQVQ"/>